<dbReference type="Proteomes" id="UP000033918">
    <property type="component" value="Unassembled WGS sequence"/>
</dbReference>
<accession>A0A0G0UP86</accession>
<name>A0A0G0UP86_9BACT</name>
<comment type="caution">
    <text evidence="1">The sequence shown here is derived from an EMBL/GenBank/DDBJ whole genome shotgun (WGS) entry which is preliminary data.</text>
</comment>
<evidence type="ECO:0000313" key="2">
    <source>
        <dbReference type="Proteomes" id="UP000033918"/>
    </source>
</evidence>
<sequence length="54" mass="6367">MAQSYFESEITVNFFQQRNNEMGVNKKTFNVPMTEKFLNAIKKTIKDVDKNHVI</sequence>
<organism evidence="1 2">
    <name type="scientific">Candidatus Wolfebacteria bacterium GW2011_GWB1_41_12</name>
    <dbReference type="NCBI Taxonomy" id="1619006"/>
    <lineage>
        <taxon>Bacteria</taxon>
        <taxon>Candidatus Wolfeibacteriota</taxon>
    </lineage>
</organism>
<dbReference type="EMBL" id="LCAK01000001">
    <property type="protein sequence ID" value="KKR89286.1"/>
    <property type="molecule type" value="Genomic_DNA"/>
</dbReference>
<reference evidence="1 2" key="1">
    <citation type="journal article" date="2015" name="Nature">
        <title>rRNA introns, odd ribosomes, and small enigmatic genomes across a large radiation of phyla.</title>
        <authorList>
            <person name="Brown C.T."/>
            <person name="Hug L.A."/>
            <person name="Thomas B.C."/>
            <person name="Sharon I."/>
            <person name="Castelle C.J."/>
            <person name="Singh A."/>
            <person name="Wilkins M.J."/>
            <person name="Williams K.H."/>
            <person name="Banfield J.F."/>
        </authorList>
    </citation>
    <scope>NUCLEOTIDE SEQUENCE [LARGE SCALE GENOMIC DNA]</scope>
</reference>
<proteinExistence type="predicted"/>
<gene>
    <name evidence="1" type="ORF">UU38_C0001G0188</name>
</gene>
<protein>
    <submittedName>
        <fullName evidence="1">Uncharacterized protein</fullName>
    </submittedName>
</protein>
<evidence type="ECO:0000313" key="1">
    <source>
        <dbReference type="EMBL" id="KKR89286.1"/>
    </source>
</evidence>
<dbReference type="AlphaFoldDB" id="A0A0G0UP86"/>